<name>A0A2T0X9B9_9RHOB</name>
<feature type="transmembrane region" description="Helical" evidence="1">
    <location>
        <begin position="6"/>
        <end position="25"/>
    </location>
</feature>
<dbReference type="AlphaFoldDB" id="A0A2T0X9B9"/>
<keyword evidence="1" id="KW-0812">Transmembrane</keyword>
<organism evidence="2 3">
    <name type="scientific">Hasllibacter halocynthiae</name>
    <dbReference type="NCBI Taxonomy" id="595589"/>
    <lineage>
        <taxon>Bacteria</taxon>
        <taxon>Pseudomonadati</taxon>
        <taxon>Pseudomonadota</taxon>
        <taxon>Alphaproteobacteria</taxon>
        <taxon>Rhodobacterales</taxon>
        <taxon>Roseobacteraceae</taxon>
        <taxon>Hasllibacter</taxon>
    </lineage>
</organism>
<gene>
    <name evidence="2" type="ORF">BCF33_1126</name>
</gene>
<dbReference type="RefSeq" id="WP_170073276.1">
    <property type="nucleotide sequence ID" value="NZ_PVTT01000001.1"/>
</dbReference>
<evidence type="ECO:0000313" key="2">
    <source>
        <dbReference type="EMBL" id="PRY95505.1"/>
    </source>
</evidence>
<keyword evidence="1" id="KW-0472">Membrane</keyword>
<reference evidence="2 3" key="1">
    <citation type="submission" date="2018-03" db="EMBL/GenBank/DDBJ databases">
        <title>Genomic Encyclopedia of Archaeal and Bacterial Type Strains, Phase II (KMG-II): from individual species to whole genera.</title>
        <authorList>
            <person name="Goeker M."/>
        </authorList>
    </citation>
    <scope>NUCLEOTIDE SEQUENCE [LARGE SCALE GENOMIC DNA]</scope>
    <source>
        <strain evidence="2 3">DSM 29318</strain>
    </source>
</reference>
<keyword evidence="1" id="KW-1133">Transmembrane helix</keyword>
<dbReference type="Proteomes" id="UP000238801">
    <property type="component" value="Unassembled WGS sequence"/>
</dbReference>
<comment type="caution">
    <text evidence="2">The sequence shown here is derived from an EMBL/GenBank/DDBJ whole genome shotgun (WGS) entry which is preliminary data.</text>
</comment>
<sequence length="57" mass="6576">MGEGFWIAALAEGGPWVALVFFLLWRDLQKEAAVREALRRNSEVLTELSVTVRERMR</sequence>
<keyword evidence="3" id="KW-1185">Reference proteome</keyword>
<dbReference type="EMBL" id="PVTT01000001">
    <property type="protein sequence ID" value="PRY95505.1"/>
    <property type="molecule type" value="Genomic_DNA"/>
</dbReference>
<evidence type="ECO:0000256" key="1">
    <source>
        <dbReference type="SAM" id="Phobius"/>
    </source>
</evidence>
<accession>A0A2T0X9B9</accession>
<proteinExistence type="predicted"/>
<evidence type="ECO:0000313" key="3">
    <source>
        <dbReference type="Proteomes" id="UP000238801"/>
    </source>
</evidence>
<protein>
    <submittedName>
        <fullName evidence="2">Uncharacterized protein</fullName>
    </submittedName>
</protein>